<name>A0A934MGY7_9HYPH</name>
<evidence type="ECO:0000313" key="1">
    <source>
        <dbReference type="EMBL" id="MBJ3776395.1"/>
    </source>
</evidence>
<evidence type="ECO:0000313" key="2">
    <source>
        <dbReference type="Proteomes" id="UP000609531"/>
    </source>
</evidence>
<protein>
    <submittedName>
        <fullName evidence="1">Uncharacterized protein</fullName>
    </submittedName>
</protein>
<dbReference type="RefSeq" id="WP_198882301.1">
    <property type="nucleotide sequence ID" value="NZ_JAEKJA010000009.1"/>
</dbReference>
<proteinExistence type="predicted"/>
<comment type="caution">
    <text evidence="1">The sequence shown here is derived from an EMBL/GenBank/DDBJ whole genome shotgun (WGS) entry which is preliminary data.</text>
</comment>
<organism evidence="1 2">
    <name type="scientific">Acuticoccus mangrovi</name>
    <dbReference type="NCBI Taxonomy" id="2796142"/>
    <lineage>
        <taxon>Bacteria</taxon>
        <taxon>Pseudomonadati</taxon>
        <taxon>Pseudomonadota</taxon>
        <taxon>Alphaproteobacteria</taxon>
        <taxon>Hyphomicrobiales</taxon>
        <taxon>Amorphaceae</taxon>
        <taxon>Acuticoccus</taxon>
    </lineage>
</organism>
<dbReference type="AlphaFoldDB" id="A0A934MGY7"/>
<accession>A0A934MGY7</accession>
<gene>
    <name evidence="1" type="ORF">JCR33_11880</name>
</gene>
<dbReference type="Proteomes" id="UP000609531">
    <property type="component" value="Unassembled WGS sequence"/>
</dbReference>
<keyword evidence="2" id="KW-1185">Reference proteome</keyword>
<sequence length="87" mass="9450">MTTRTIYSDLGDEMLALADQTTTVIDAVVTRLADGEREFADRALATVQRLRDERAMLSARNEAIMTALLGEEPPAMLGLGISLDGPR</sequence>
<reference evidence="1" key="1">
    <citation type="submission" date="2020-12" db="EMBL/GenBank/DDBJ databases">
        <title>Bacterial taxonomy.</title>
        <authorList>
            <person name="Pan X."/>
        </authorList>
    </citation>
    <scope>NUCLEOTIDE SEQUENCE</scope>
    <source>
        <strain evidence="1">B2012</strain>
    </source>
</reference>
<dbReference type="EMBL" id="JAEKJA010000009">
    <property type="protein sequence ID" value="MBJ3776395.1"/>
    <property type="molecule type" value="Genomic_DNA"/>
</dbReference>